<dbReference type="GO" id="GO:0043022">
    <property type="term" value="F:ribosome binding"/>
    <property type="evidence" value="ECO:0007669"/>
    <property type="project" value="TreeGrafter"/>
</dbReference>
<dbReference type="Pfam" id="PF13167">
    <property type="entry name" value="GTP-bdg_N"/>
    <property type="match status" value="1"/>
</dbReference>
<feature type="domain" description="Hflx-type G" evidence="10">
    <location>
        <begin position="224"/>
        <end position="397"/>
    </location>
</feature>
<dbReference type="CDD" id="cd01878">
    <property type="entry name" value="HflX"/>
    <property type="match status" value="1"/>
</dbReference>
<comment type="function">
    <text evidence="6">GTPase that associates with the 50S ribosomal subunit and may have a role during protein synthesis or ribosome biogenesis.</text>
</comment>
<dbReference type="FunFam" id="3.40.50.11060:FF:000001">
    <property type="entry name" value="GTPase HflX"/>
    <property type="match status" value="1"/>
</dbReference>
<dbReference type="Gene3D" id="3.40.50.300">
    <property type="entry name" value="P-loop containing nucleotide triphosphate hydrolases"/>
    <property type="match status" value="1"/>
</dbReference>
<keyword evidence="4 8" id="KW-0460">Magnesium</keyword>
<dbReference type="GO" id="GO:0005737">
    <property type="term" value="C:cytoplasm"/>
    <property type="evidence" value="ECO:0007669"/>
    <property type="project" value="UniProtKB-SubCell"/>
</dbReference>
<evidence type="ECO:0000313" key="11">
    <source>
        <dbReference type="EMBL" id="PZA13744.1"/>
    </source>
</evidence>
<evidence type="ECO:0000313" key="12">
    <source>
        <dbReference type="Proteomes" id="UP000248134"/>
    </source>
</evidence>
<dbReference type="RefSeq" id="WP_110784229.1">
    <property type="nucleotide sequence ID" value="NZ_QKQS01000003.1"/>
</dbReference>
<gene>
    <name evidence="6 11" type="primary">hflX</name>
    <name evidence="11" type="ORF">DNX69_01400</name>
</gene>
<comment type="subunit">
    <text evidence="6">Monomer. Associates with the 50S ribosomal subunit.</text>
</comment>
<dbReference type="InterPro" id="IPR030394">
    <property type="entry name" value="G_HFLX_dom"/>
</dbReference>
<dbReference type="GO" id="GO:0005525">
    <property type="term" value="F:GTP binding"/>
    <property type="evidence" value="ECO:0007669"/>
    <property type="project" value="UniProtKB-UniRule"/>
</dbReference>
<dbReference type="InterPro" id="IPR045498">
    <property type="entry name" value="HflX_C"/>
</dbReference>
<feature type="binding site" evidence="8">
    <location>
        <position position="257"/>
    </location>
    <ligand>
        <name>Mg(2+)</name>
        <dbReference type="ChEBI" id="CHEBI:18420"/>
    </ligand>
</feature>
<accession>A0A323UMH1</accession>
<evidence type="ECO:0000256" key="9">
    <source>
        <dbReference type="SAM" id="MobiDB-lite"/>
    </source>
</evidence>
<comment type="similarity">
    <text evidence="6">Belongs to the TRAFAC class OBG-HflX-like GTPase superfamily. HflX GTPase family.</text>
</comment>
<dbReference type="PIRSF" id="PIRSF006809">
    <property type="entry name" value="GTP-binding_hflX_prd"/>
    <property type="match status" value="1"/>
</dbReference>
<dbReference type="InterPro" id="IPR016496">
    <property type="entry name" value="GTPase_HflX"/>
</dbReference>
<reference evidence="11 12" key="1">
    <citation type="submission" date="2018-06" db="EMBL/GenBank/DDBJ databases">
        <title>Draft Whole-Genome Sequence of the purple photosynthetic bacterium Rhodospeudomonas palustris XCP.</title>
        <authorList>
            <person name="Rayyan A."/>
            <person name="Meyer T.E."/>
            <person name="Kyndt J.A."/>
        </authorList>
    </citation>
    <scope>NUCLEOTIDE SEQUENCE [LARGE SCALE GENOMIC DNA]</scope>
    <source>
        <strain evidence="11 12">XCP</strain>
    </source>
</reference>
<dbReference type="Pfam" id="PF16360">
    <property type="entry name" value="GTP-bdg_M"/>
    <property type="match status" value="1"/>
</dbReference>
<feature type="binding site" evidence="7">
    <location>
        <begin position="345"/>
        <end position="348"/>
    </location>
    <ligand>
        <name>GTP</name>
        <dbReference type="ChEBI" id="CHEBI:37565"/>
    </ligand>
</feature>
<comment type="caution">
    <text evidence="11">The sequence shown here is derived from an EMBL/GenBank/DDBJ whole genome shotgun (WGS) entry which is preliminary data.</text>
</comment>
<dbReference type="PROSITE" id="PS51705">
    <property type="entry name" value="G_HFLX"/>
    <property type="match status" value="1"/>
</dbReference>
<evidence type="ECO:0000259" key="10">
    <source>
        <dbReference type="PROSITE" id="PS51705"/>
    </source>
</evidence>
<feature type="binding site" evidence="7">
    <location>
        <begin position="255"/>
        <end position="259"/>
    </location>
    <ligand>
        <name>GTP</name>
        <dbReference type="ChEBI" id="CHEBI:37565"/>
    </ligand>
</feature>
<dbReference type="OrthoDB" id="9812272at2"/>
<organism evidence="11 12">
    <name type="scientific">Rhodopseudomonas palustris</name>
    <dbReference type="NCBI Taxonomy" id="1076"/>
    <lineage>
        <taxon>Bacteria</taxon>
        <taxon>Pseudomonadati</taxon>
        <taxon>Pseudomonadota</taxon>
        <taxon>Alphaproteobacteria</taxon>
        <taxon>Hyphomicrobiales</taxon>
        <taxon>Nitrobacteraceae</taxon>
        <taxon>Rhodopseudomonas</taxon>
    </lineage>
</organism>
<dbReference type="PRINTS" id="PR00326">
    <property type="entry name" value="GTP1OBG"/>
</dbReference>
<dbReference type="SUPFAM" id="SSF52540">
    <property type="entry name" value="P-loop containing nucleoside triphosphate hydrolases"/>
    <property type="match status" value="1"/>
</dbReference>
<dbReference type="InterPro" id="IPR025121">
    <property type="entry name" value="GTPase_HflX_N"/>
</dbReference>
<evidence type="ECO:0000256" key="5">
    <source>
        <dbReference type="ARBA" id="ARBA00023134"/>
    </source>
</evidence>
<evidence type="ECO:0000256" key="6">
    <source>
        <dbReference type="HAMAP-Rule" id="MF_00900"/>
    </source>
</evidence>
<protein>
    <recommendedName>
        <fullName evidence="6">GTPase HflX</fullName>
    </recommendedName>
    <alternativeName>
        <fullName evidence="6">GTP-binding protein HflX</fullName>
    </alternativeName>
</protein>
<evidence type="ECO:0000256" key="4">
    <source>
        <dbReference type="ARBA" id="ARBA00022842"/>
    </source>
</evidence>
<evidence type="ECO:0000256" key="7">
    <source>
        <dbReference type="PIRSR" id="PIRSR006809-1"/>
    </source>
</evidence>
<dbReference type="NCBIfam" id="TIGR03156">
    <property type="entry name" value="GTP_HflX"/>
    <property type="match status" value="1"/>
</dbReference>
<dbReference type="EMBL" id="QKQS01000003">
    <property type="protein sequence ID" value="PZA13744.1"/>
    <property type="molecule type" value="Genomic_DNA"/>
</dbReference>
<feature type="binding site" evidence="7">
    <location>
        <begin position="230"/>
        <end position="237"/>
    </location>
    <ligand>
        <name>GTP</name>
        <dbReference type="ChEBI" id="CHEBI:37565"/>
    </ligand>
</feature>
<comment type="cofactor">
    <cofactor evidence="8">
        <name>Mg(2+)</name>
        <dbReference type="ChEBI" id="CHEBI:18420"/>
    </cofactor>
</comment>
<dbReference type="InterPro" id="IPR042108">
    <property type="entry name" value="GTPase_HflX_N_sf"/>
</dbReference>
<name>A0A323UMH1_RHOPL</name>
<proteinExistence type="inferred from homology"/>
<dbReference type="Pfam" id="PF01926">
    <property type="entry name" value="MMR_HSR1"/>
    <property type="match status" value="1"/>
</dbReference>
<dbReference type="AlphaFoldDB" id="A0A323UMH1"/>
<feature type="binding site" evidence="7">
    <location>
        <begin position="277"/>
        <end position="280"/>
    </location>
    <ligand>
        <name>GTP</name>
        <dbReference type="ChEBI" id="CHEBI:37565"/>
    </ligand>
</feature>
<keyword evidence="3 6" id="KW-0547">Nucleotide-binding</keyword>
<dbReference type="GO" id="GO:0003924">
    <property type="term" value="F:GTPase activity"/>
    <property type="evidence" value="ECO:0007669"/>
    <property type="project" value="UniProtKB-UniRule"/>
</dbReference>
<evidence type="ECO:0000256" key="1">
    <source>
        <dbReference type="ARBA" id="ARBA00022490"/>
    </source>
</evidence>
<dbReference type="InterPro" id="IPR027417">
    <property type="entry name" value="P-loop_NTPase"/>
</dbReference>
<feature type="compositionally biased region" description="Basic and acidic residues" evidence="9">
    <location>
        <begin position="1"/>
        <end position="14"/>
    </location>
</feature>
<dbReference type="Pfam" id="PF19275">
    <property type="entry name" value="HflX_C"/>
    <property type="match status" value="1"/>
</dbReference>
<dbReference type="InterPro" id="IPR032305">
    <property type="entry name" value="GTP-bd_M"/>
</dbReference>
<evidence type="ECO:0000256" key="3">
    <source>
        <dbReference type="ARBA" id="ARBA00022741"/>
    </source>
</evidence>
<dbReference type="Gene3D" id="6.10.250.2860">
    <property type="match status" value="1"/>
</dbReference>
<comment type="subcellular location">
    <subcellularLocation>
        <location evidence="6">Cytoplasm</location>
    </subcellularLocation>
    <text evidence="6">May associate with membranes.</text>
</comment>
<feature type="binding site" evidence="8">
    <location>
        <position position="237"/>
    </location>
    <ligand>
        <name>Mg(2+)</name>
        <dbReference type="ChEBI" id="CHEBI:18420"/>
    </ligand>
</feature>
<dbReference type="Gene3D" id="3.40.50.11060">
    <property type="entry name" value="GTPase HflX, N-terminal domain"/>
    <property type="match status" value="1"/>
</dbReference>
<keyword evidence="1 6" id="KW-0963">Cytoplasm</keyword>
<sequence>MEPRSIDGSVDRPRSAQGGETGRVIVVGPYLRARRGDPDAADTAVRDNDARLDEAAGLARAIDLDVVEAVLTPISQIRPATYLGKGKVEEIVGLIAAHGADLVVMDCALSPIQQRNLEKAWNAKVLDRTGLILEIFGRRAKTREGTLQVELAHLNYQRSRLVRSWTHLERQRGGFGFMGGPGETQIEADRRLIGDRITKLEAELKKVQATRRLHRAGRQRVPYRVAALVGYTNAGKSTLFNRLTRADVQAADMLFATLDPTLRAIQLPHGGKAMLSDTVGFISNLPTQLVAAFRATLEEVLEADLILHVRDISHEDAEAQQSDVDNVLRQLGVDAASGRIVEVWNKIDRFEPEQREELKNIAARRPDDHPCLLVSAVSGEGVDELLLAIEQRLAATRTVLDLSIDAADGAGVSWLHRNTEVLAKDLDDGRYAMTVRVEDNKRDVVIERFGAVPRPD</sequence>
<dbReference type="Proteomes" id="UP000248134">
    <property type="component" value="Unassembled WGS sequence"/>
</dbReference>
<dbReference type="PANTHER" id="PTHR10229">
    <property type="entry name" value="GTP-BINDING PROTEIN HFLX"/>
    <property type="match status" value="1"/>
</dbReference>
<keyword evidence="5 6" id="KW-0342">GTP-binding</keyword>
<keyword evidence="2 8" id="KW-0479">Metal-binding</keyword>
<dbReference type="PANTHER" id="PTHR10229:SF0">
    <property type="entry name" value="GTP-BINDING PROTEIN 6-RELATED"/>
    <property type="match status" value="1"/>
</dbReference>
<dbReference type="HAMAP" id="MF_00900">
    <property type="entry name" value="GTPase_HflX"/>
    <property type="match status" value="1"/>
</dbReference>
<dbReference type="GO" id="GO:0046872">
    <property type="term" value="F:metal ion binding"/>
    <property type="evidence" value="ECO:0007669"/>
    <property type="project" value="UniProtKB-KW"/>
</dbReference>
<dbReference type="InterPro" id="IPR006073">
    <property type="entry name" value="GTP-bd"/>
</dbReference>
<evidence type="ECO:0000256" key="8">
    <source>
        <dbReference type="PIRSR" id="PIRSR006809-2"/>
    </source>
</evidence>
<feature type="region of interest" description="Disordered" evidence="9">
    <location>
        <begin position="1"/>
        <end position="20"/>
    </location>
</feature>
<evidence type="ECO:0000256" key="2">
    <source>
        <dbReference type="ARBA" id="ARBA00022723"/>
    </source>
</evidence>